<evidence type="ECO:0000256" key="1">
    <source>
        <dbReference type="SAM" id="SignalP"/>
    </source>
</evidence>
<accession>A0A1Y1UKC1</accession>
<feature type="chain" id="PRO_5012078758" evidence="1">
    <location>
        <begin position="20"/>
        <end position="269"/>
    </location>
</feature>
<evidence type="ECO:0000313" key="3">
    <source>
        <dbReference type="Proteomes" id="UP000193218"/>
    </source>
</evidence>
<name>A0A1Y1UKC1_9TREE</name>
<gene>
    <name evidence="2" type="ORF">BD324DRAFT_680787</name>
</gene>
<sequence length="269" mass="29233">MRPYKAFASLAALSTVVGSGPIVVGRAASSDKGQLYQLLSGAGNAYAELRNAEDNGEQLTGIYHHPNQYRDKYNTEGDMATDADFLFIADDRSFNRVGISFIPNLDITDDKGGTHSDFPKLADPEFLKKCKRESFSGTATFSTEEQCPDSLDPGSLCMRVVTAPVTVTGDMRVGQTRSVHGMDMDPQYYVTLDSEALGGSHEVLAIRRMSAGYRWSDAAFDAKLDKNGNLSLSNKRAMMTKTGPPRSLIPCTGLSPVSGRFWPLLPLSD</sequence>
<protein>
    <submittedName>
        <fullName evidence="2">Uncharacterized protein</fullName>
    </submittedName>
</protein>
<dbReference type="AlphaFoldDB" id="A0A1Y1UKC1"/>
<feature type="signal peptide" evidence="1">
    <location>
        <begin position="1"/>
        <end position="19"/>
    </location>
</feature>
<dbReference type="EMBL" id="NBSH01000005">
    <property type="protein sequence ID" value="ORX37916.1"/>
    <property type="molecule type" value="Genomic_DNA"/>
</dbReference>
<dbReference type="GeneID" id="33560904"/>
<dbReference type="Proteomes" id="UP000193218">
    <property type="component" value="Unassembled WGS sequence"/>
</dbReference>
<organism evidence="2 3">
    <name type="scientific">Kockovaella imperatae</name>
    <dbReference type="NCBI Taxonomy" id="4999"/>
    <lineage>
        <taxon>Eukaryota</taxon>
        <taxon>Fungi</taxon>
        <taxon>Dikarya</taxon>
        <taxon>Basidiomycota</taxon>
        <taxon>Agaricomycotina</taxon>
        <taxon>Tremellomycetes</taxon>
        <taxon>Tremellales</taxon>
        <taxon>Cuniculitremaceae</taxon>
        <taxon>Kockovaella</taxon>
    </lineage>
</organism>
<keyword evidence="3" id="KW-1185">Reference proteome</keyword>
<evidence type="ECO:0000313" key="2">
    <source>
        <dbReference type="EMBL" id="ORX37916.1"/>
    </source>
</evidence>
<comment type="caution">
    <text evidence="2">The sequence shown here is derived from an EMBL/GenBank/DDBJ whole genome shotgun (WGS) entry which is preliminary data.</text>
</comment>
<proteinExistence type="predicted"/>
<dbReference type="RefSeq" id="XP_021871903.1">
    <property type="nucleotide sequence ID" value="XM_022019095.1"/>
</dbReference>
<keyword evidence="1" id="KW-0732">Signal</keyword>
<reference evidence="2 3" key="1">
    <citation type="submission" date="2017-03" db="EMBL/GenBank/DDBJ databases">
        <title>Widespread Adenine N6-methylation of Active Genes in Fungi.</title>
        <authorList>
            <consortium name="DOE Joint Genome Institute"/>
            <person name="Mondo S.J."/>
            <person name="Dannebaum R.O."/>
            <person name="Kuo R.C."/>
            <person name="Louie K.B."/>
            <person name="Bewick A.J."/>
            <person name="Labutti K."/>
            <person name="Haridas S."/>
            <person name="Kuo A."/>
            <person name="Salamov A."/>
            <person name="Ahrendt S.R."/>
            <person name="Lau R."/>
            <person name="Bowen B.P."/>
            <person name="Lipzen A."/>
            <person name="Sullivan W."/>
            <person name="Andreopoulos W.B."/>
            <person name="Clum A."/>
            <person name="Lindquist E."/>
            <person name="Daum C."/>
            <person name="Northen T.R."/>
            <person name="Ramamoorthy G."/>
            <person name="Schmitz R.J."/>
            <person name="Gryganskyi A."/>
            <person name="Culley D."/>
            <person name="Magnuson J."/>
            <person name="James T.Y."/>
            <person name="O'Malley M.A."/>
            <person name="Stajich J.E."/>
            <person name="Spatafora J.W."/>
            <person name="Visel A."/>
            <person name="Grigoriev I.V."/>
        </authorList>
    </citation>
    <scope>NUCLEOTIDE SEQUENCE [LARGE SCALE GENOMIC DNA]</scope>
    <source>
        <strain evidence="2 3">NRRL Y-17943</strain>
    </source>
</reference>
<dbReference type="InParanoid" id="A0A1Y1UKC1"/>